<organism evidence="1 2">
    <name type="scientific">Arabidopsis thaliana x Arabidopsis arenosa</name>
    <dbReference type="NCBI Taxonomy" id="1240361"/>
    <lineage>
        <taxon>Eukaryota</taxon>
        <taxon>Viridiplantae</taxon>
        <taxon>Streptophyta</taxon>
        <taxon>Embryophyta</taxon>
        <taxon>Tracheophyta</taxon>
        <taxon>Spermatophyta</taxon>
        <taxon>Magnoliopsida</taxon>
        <taxon>eudicotyledons</taxon>
        <taxon>Gunneridae</taxon>
        <taxon>Pentapetalae</taxon>
        <taxon>rosids</taxon>
        <taxon>malvids</taxon>
        <taxon>Brassicales</taxon>
        <taxon>Brassicaceae</taxon>
        <taxon>Camelineae</taxon>
        <taxon>Arabidopsis</taxon>
    </lineage>
</organism>
<dbReference type="EMBL" id="JAEFBK010000012">
    <property type="protein sequence ID" value="KAG7543688.1"/>
    <property type="molecule type" value="Genomic_DNA"/>
</dbReference>
<evidence type="ECO:0008006" key="3">
    <source>
        <dbReference type="Google" id="ProtNLM"/>
    </source>
</evidence>
<gene>
    <name evidence="1" type="ORF">ISN45_Aa07g035770</name>
</gene>
<reference evidence="1 2" key="1">
    <citation type="submission" date="2020-12" db="EMBL/GenBank/DDBJ databases">
        <title>Concerted genomic and epigenomic changes stabilize Arabidopsis allopolyploids.</title>
        <authorList>
            <person name="Chen Z."/>
        </authorList>
    </citation>
    <scope>NUCLEOTIDE SEQUENCE [LARGE SCALE GENOMIC DNA]</scope>
    <source>
        <strain evidence="1">Allo738</strain>
        <tissue evidence="1">Leaf</tissue>
    </source>
</reference>
<feature type="non-terminal residue" evidence="1">
    <location>
        <position position="206"/>
    </location>
</feature>
<comment type="caution">
    <text evidence="1">The sequence shown here is derived from an EMBL/GenBank/DDBJ whole genome shotgun (WGS) entry which is preliminary data.</text>
</comment>
<sequence length="206" mass="24151">HSLYHNIHYVLSLKKNLSIPLETRRMVPWILWLLWKNRNNLLFEGMVYLVKDLLDKIKASSDEWFHAQEIEIGEEKKEQDVLDGIKRLWRPPPKPWLKCNVAFSWDKEKKIGGSAWVLRNSEDGKDLVSAVSRPRAWPSFKGQVHQILLALSLVLNWRLEHEERKANLGAFLIARSVTLEDRSQSYVAQGYPFWLKDVFTNESCIT</sequence>
<proteinExistence type="predicted"/>
<accession>A0A8T1YCP0</accession>
<keyword evidence="2" id="KW-1185">Reference proteome</keyword>
<dbReference type="Proteomes" id="UP000694240">
    <property type="component" value="Chromosome 12"/>
</dbReference>
<name>A0A8T1YCP0_9BRAS</name>
<evidence type="ECO:0000313" key="1">
    <source>
        <dbReference type="EMBL" id="KAG7543688.1"/>
    </source>
</evidence>
<evidence type="ECO:0000313" key="2">
    <source>
        <dbReference type="Proteomes" id="UP000694240"/>
    </source>
</evidence>
<protein>
    <recommendedName>
        <fullName evidence="3">RNase H type-1 domain-containing protein</fullName>
    </recommendedName>
</protein>
<dbReference type="AlphaFoldDB" id="A0A8T1YCP0"/>